<dbReference type="AlphaFoldDB" id="A0A371JN10"/>
<dbReference type="PANTHER" id="PTHR43243">
    <property type="entry name" value="INNER MEMBRANE TRANSPORTER YGJI-RELATED"/>
    <property type="match status" value="1"/>
</dbReference>
<dbReference type="RefSeq" id="WP_116184946.1">
    <property type="nucleotide sequence ID" value="NZ_QTJX01000003.1"/>
</dbReference>
<evidence type="ECO:0000256" key="1">
    <source>
        <dbReference type="ARBA" id="ARBA00004141"/>
    </source>
</evidence>
<feature type="transmembrane region" description="Helical" evidence="6">
    <location>
        <begin position="294"/>
        <end position="316"/>
    </location>
</feature>
<sequence>MANQLFRKKTLASLVDESRRSPLKRSLGVFDLTMLGIGAIIGTGIFVLTGEAAAGTQHALGAGPALTISFIITGVACLFAALCYAEFASMIPVSGSAYTYSYHSFGEIIAWIIGWDLILEYAVGNVAVAIGWSGYFKNLLDGFGWHLPGWMSAASGTEMVQLPSGVWTELTPAINAHFADTIAQLPKEMALFNLPAFAITVFVSVLLYIGIKESARVNAFLVVIKIVLVLLFLWFGLPHFNPEIHWEPFAPNGWKGIMTGAALVFFAYVGFDAVSTTSEEAKRPQRDLPRAMILSLVICTVLYIVVAATLTGMVPLEVLANEKPVAEALTAVGEGKIAALIAMGITLTMPSVLLVMQLGQIRILFAMSRDGLLGSKFNTVNKRFATPSFATILVGLFVALLAGTIDIGVAAELTNIGTLFAFVLVAVGVWVLRVRQPGAPRKFKTPFHKVVCTLCVVICTGLMIALPYVTWIRFALWMVLGVFIYFLYGHRKSHLLTNPTQPDESGKVY</sequence>
<dbReference type="PIRSF" id="PIRSF006060">
    <property type="entry name" value="AA_transporter"/>
    <property type="match status" value="1"/>
</dbReference>
<reference evidence="7 8" key="1">
    <citation type="submission" date="2018-08" db="EMBL/GenBank/DDBJ databases">
        <title>Muricauda nanhaiensis sp. nov., isolated from seawater of the South China Sea.</title>
        <authorList>
            <person name="Dang Y."/>
        </authorList>
    </citation>
    <scope>NUCLEOTIDE SEQUENCE [LARGE SCALE GENOMIC DNA]</scope>
    <source>
        <strain evidence="7 8">SM1704</strain>
    </source>
</reference>
<evidence type="ECO:0000256" key="3">
    <source>
        <dbReference type="ARBA" id="ARBA00022692"/>
    </source>
</evidence>
<dbReference type="EMBL" id="QTJX01000003">
    <property type="protein sequence ID" value="RDY58625.1"/>
    <property type="molecule type" value="Genomic_DNA"/>
</dbReference>
<dbReference type="PANTHER" id="PTHR43243:SF4">
    <property type="entry name" value="CATIONIC AMINO ACID TRANSPORTER 4"/>
    <property type="match status" value="1"/>
</dbReference>
<organism evidence="7 8">
    <name type="scientific">Flagellimonas nanhaiensis</name>
    <dbReference type="NCBI Taxonomy" id="2292706"/>
    <lineage>
        <taxon>Bacteria</taxon>
        <taxon>Pseudomonadati</taxon>
        <taxon>Bacteroidota</taxon>
        <taxon>Flavobacteriia</taxon>
        <taxon>Flavobacteriales</taxon>
        <taxon>Flavobacteriaceae</taxon>
        <taxon>Flagellimonas</taxon>
    </lineage>
</organism>
<dbReference type="Pfam" id="PF13520">
    <property type="entry name" value="AA_permease_2"/>
    <property type="match status" value="1"/>
</dbReference>
<keyword evidence="3 6" id="KW-0812">Transmembrane</keyword>
<protein>
    <submittedName>
        <fullName evidence="7">Amino acid permease</fullName>
    </submittedName>
</protein>
<gene>
    <name evidence="7" type="ORF">DX873_13095</name>
</gene>
<name>A0A371JN10_9FLAO</name>
<feature type="transmembrane region" description="Helical" evidence="6">
    <location>
        <begin position="108"/>
        <end position="132"/>
    </location>
</feature>
<evidence type="ECO:0000256" key="6">
    <source>
        <dbReference type="SAM" id="Phobius"/>
    </source>
</evidence>
<evidence type="ECO:0000313" key="7">
    <source>
        <dbReference type="EMBL" id="RDY58625.1"/>
    </source>
</evidence>
<evidence type="ECO:0000313" key="8">
    <source>
        <dbReference type="Proteomes" id="UP000261828"/>
    </source>
</evidence>
<keyword evidence="8" id="KW-1185">Reference proteome</keyword>
<feature type="transmembrane region" description="Helical" evidence="6">
    <location>
        <begin position="257"/>
        <end position="274"/>
    </location>
</feature>
<dbReference type="Proteomes" id="UP000261828">
    <property type="component" value="Unassembled WGS sequence"/>
</dbReference>
<dbReference type="InterPro" id="IPR002293">
    <property type="entry name" value="AA/rel_permease1"/>
</dbReference>
<dbReference type="OrthoDB" id="9762947at2"/>
<dbReference type="GO" id="GO:0015171">
    <property type="term" value="F:amino acid transmembrane transporter activity"/>
    <property type="evidence" value="ECO:0007669"/>
    <property type="project" value="TreeGrafter"/>
</dbReference>
<keyword evidence="4 6" id="KW-1133">Transmembrane helix</keyword>
<keyword evidence="2" id="KW-0813">Transport</keyword>
<feature type="transmembrane region" description="Helical" evidence="6">
    <location>
        <begin position="336"/>
        <end position="359"/>
    </location>
</feature>
<feature type="transmembrane region" description="Helical" evidence="6">
    <location>
        <begin position="471"/>
        <end position="488"/>
    </location>
</feature>
<comment type="subcellular location">
    <subcellularLocation>
        <location evidence="1">Membrane</location>
        <topology evidence="1">Multi-pass membrane protein</topology>
    </subcellularLocation>
</comment>
<evidence type="ECO:0000256" key="2">
    <source>
        <dbReference type="ARBA" id="ARBA00022448"/>
    </source>
</evidence>
<feature type="transmembrane region" description="Helical" evidence="6">
    <location>
        <begin position="389"/>
        <end position="410"/>
    </location>
</feature>
<evidence type="ECO:0000256" key="4">
    <source>
        <dbReference type="ARBA" id="ARBA00022989"/>
    </source>
</evidence>
<feature type="transmembrane region" description="Helical" evidence="6">
    <location>
        <begin position="68"/>
        <end position="87"/>
    </location>
</feature>
<comment type="caution">
    <text evidence="7">The sequence shown here is derived from an EMBL/GenBank/DDBJ whole genome shotgun (WGS) entry which is preliminary data.</text>
</comment>
<feature type="transmembrane region" description="Helical" evidence="6">
    <location>
        <begin position="190"/>
        <end position="210"/>
    </location>
</feature>
<feature type="transmembrane region" description="Helical" evidence="6">
    <location>
        <begin position="416"/>
        <end position="434"/>
    </location>
</feature>
<feature type="transmembrane region" description="Helical" evidence="6">
    <location>
        <begin position="27"/>
        <end position="48"/>
    </location>
</feature>
<feature type="transmembrane region" description="Helical" evidence="6">
    <location>
        <begin position="446"/>
        <end position="465"/>
    </location>
</feature>
<dbReference type="GO" id="GO:0016020">
    <property type="term" value="C:membrane"/>
    <property type="evidence" value="ECO:0007669"/>
    <property type="project" value="UniProtKB-SubCell"/>
</dbReference>
<proteinExistence type="predicted"/>
<feature type="transmembrane region" description="Helical" evidence="6">
    <location>
        <begin position="217"/>
        <end position="237"/>
    </location>
</feature>
<keyword evidence="5 6" id="KW-0472">Membrane</keyword>
<accession>A0A371JN10</accession>
<evidence type="ECO:0000256" key="5">
    <source>
        <dbReference type="ARBA" id="ARBA00023136"/>
    </source>
</evidence>
<dbReference type="Gene3D" id="1.20.1740.10">
    <property type="entry name" value="Amino acid/polyamine transporter I"/>
    <property type="match status" value="1"/>
</dbReference>